<evidence type="ECO:0000313" key="10">
    <source>
        <dbReference type="EMBL" id="KAK3096270.1"/>
    </source>
</evidence>
<dbReference type="Proteomes" id="UP001186944">
    <property type="component" value="Unassembled WGS sequence"/>
</dbReference>
<reference evidence="10" key="1">
    <citation type="submission" date="2019-08" db="EMBL/GenBank/DDBJ databases">
        <title>The improved chromosome-level genome for the pearl oyster Pinctada fucata martensii using PacBio sequencing and Hi-C.</title>
        <authorList>
            <person name="Zheng Z."/>
        </authorList>
    </citation>
    <scope>NUCLEOTIDE SEQUENCE</scope>
    <source>
        <strain evidence="10">ZZ-2019</strain>
        <tissue evidence="10">Adductor muscle</tissue>
    </source>
</reference>
<evidence type="ECO:0000313" key="11">
    <source>
        <dbReference type="Proteomes" id="UP001186944"/>
    </source>
</evidence>
<keyword evidence="9" id="KW-0175">Coiled coil</keyword>
<feature type="coiled-coil region" evidence="9">
    <location>
        <begin position="100"/>
        <end position="139"/>
    </location>
</feature>
<dbReference type="Pfam" id="PF14943">
    <property type="entry name" value="MRP-S26"/>
    <property type="match status" value="1"/>
</dbReference>
<keyword evidence="5" id="KW-0496">Mitochondrion</keyword>
<dbReference type="PANTHER" id="PTHR21035">
    <property type="entry name" value="28S RIBOSOMAL PROTEIN S26, MITOCHONDRIAL"/>
    <property type="match status" value="1"/>
</dbReference>
<keyword evidence="11" id="KW-1185">Reference proteome</keyword>
<sequence length="210" mass="25010">MTSLAKAFQQTSIHVCKINRCTPALIFVRWRKPRFVPRGKTKEFVLSDRPERNPEEEAFMNTKMNNYRTDLKSIIKYLKDLKQTTATTIQDEERKYQEEWESLQQKNQIWNERVQALREEGMKKEIEEKRARIDKLIQKDLEDMNKYMKFGESLIAQEKGFITPENVDEELEKVLDTKVDYEFAIDKTGRRYMDITTLPSENKEEIDSNG</sequence>
<evidence type="ECO:0000256" key="2">
    <source>
        <dbReference type="ARBA" id="ARBA00009672"/>
    </source>
</evidence>
<protein>
    <recommendedName>
        <fullName evidence="7">Small ribosomal subunit protein mS26</fullName>
    </recommendedName>
    <alternativeName>
        <fullName evidence="8">28S ribosomal protein S26, mitochondrial</fullName>
    </alternativeName>
</protein>
<keyword evidence="6" id="KW-0687">Ribonucleoprotein</keyword>
<evidence type="ECO:0000256" key="8">
    <source>
        <dbReference type="ARBA" id="ARBA00035344"/>
    </source>
</evidence>
<dbReference type="EMBL" id="VSWD01000008">
    <property type="protein sequence ID" value="KAK3096270.1"/>
    <property type="molecule type" value="Genomic_DNA"/>
</dbReference>
<evidence type="ECO:0000256" key="1">
    <source>
        <dbReference type="ARBA" id="ARBA00004173"/>
    </source>
</evidence>
<keyword evidence="4" id="KW-0689">Ribosomal protein</keyword>
<accession>A0AA89BUD0</accession>
<comment type="caution">
    <text evidence="10">The sequence shown here is derived from an EMBL/GenBank/DDBJ whole genome shotgun (WGS) entry which is preliminary data.</text>
</comment>
<evidence type="ECO:0000256" key="3">
    <source>
        <dbReference type="ARBA" id="ARBA00022946"/>
    </source>
</evidence>
<organism evidence="10 11">
    <name type="scientific">Pinctada imbricata</name>
    <name type="common">Atlantic pearl-oyster</name>
    <name type="synonym">Pinctada martensii</name>
    <dbReference type="NCBI Taxonomy" id="66713"/>
    <lineage>
        <taxon>Eukaryota</taxon>
        <taxon>Metazoa</taxon>
        <taxon>Spiralia</taxon>
        <taxon>Lophotrochozoa</taxon>
        <taxon>Mollusca</taxon>
        <taxon>Bivalvia</taxon>
        <taxon>Autobranchia</taxon>
        <taxon>Pteriomorphia</taxon>
        <taxon>Pterioida</taxon>
        <taxon>Pterioidea</taxon>
        <taxon>Pteriidae</taxon>
        <taxon>Pinctada</taxon>
    </lineage>
</organism>
<keyword evidence="3" id="KW-0809">Transit peptide</keyword>
<dbReference type="PANTHER" id="PTHR21035:SF2">
    <property type="entry name" value="SMALL RIBOSOMAL SUBUNIT PROTEIN MS26"/>
    <property type="match status" value="1"/>
</dbReference>
<name>A0AA89BUD0_PINIB</name>
<gene>
    <name evidence="10" type="ORF">FSP39_025164</name>
</gene>
<dbReference type="AlphaFoldDB" id="A0AA89BUD0"/>
<proteinExistence type="inferred from homology"/>
<evidence type="ECO:0000256" key="4">
    <source>
        <dbReference type="ARBA" id="ARBA00022980"/>
    </source>
</evidence>
<dbReference type="InterPro" id="IPR026140">
    <property type="entry name" value="Ribosomal_mS26"/>
</dbReference>
<comment type="similarity">
    <text evidence="2">Belongs to the mitochondrion-specific ribosomal protein mS26 family.</text>
</comment>
<evidence type="ECO:0000256" key="9">
    <source>
        <dbReference type="SAM" id="Coils"/>
    </source>
</evidence>
<evidence type="ECO:0000256" key="7">
    <source>
        <dbReference type="ARBA" id="ARBA00035138"/>
    </source>
</evidence>
<evidence type="ECO:0000256" key="6">
    <source>
        <dbReference type="ARBA" id="ARBA00023274"/>
    </source>
</evidence>
<evidence type="ECO:0000256" key="5">
    <source>
        <dbReference type="ARBA" id="ARBA00023128"/>
    </source>
</evidence>
<comment type="subcellular location">
    <subcellularLocation>
        <location evidence="1">Mitochondrion</location>
    </subcellularLocation>
</comment>
<dbReference type="GO" id="GO:0005763">
    <property type="term" value="C:mitochondrial small ribosomal subunit"/>
    <property type="evidence" value="ECO:0007669"/>
    <property type="project" value="InterPro"/>
</dbReference>